<gene>
    <name evidence="1" type="ORF">PR048_007918</name>
</gene>
<keyword evidence="2" id="KW-1185">Reference proteome</keyword>
<comment type="caution">
    <text evidence="1">The sequence shown here is derived from an EMBL/GenBank/DDBJ whole genome shotgun (WGS) entry which is preliminary data.</text>
</comment>
<dbReference type="EMBL" id="JARBHB010000003">
    <property type="protein sequence ID" value="KAJ8888428.1"/>
    <property type="molecule type" value="Genomic_DNA"/>
</dbReference>
<name>A0ABQ9HX90_9NEOP</name>
<evidence type="ECO:0000313" key="1">
    <source>
        <dbReference type="EMBL" id="KAJ8888428.1"/>
    </source>
</evidence>
<organism evidence="1 2">
    <name type="scientific">Dryococelus australis</name>
    <dbReference type="NCBI Taxonomy" id="614101"/>
    <lineage>
        <taxon>Eukaryota</taxon>
        <taxon>Metazoa</taxon>
        <taxon>Ecdysozoa</taxon>
        <taxon>Arthropoda</taxon>
        <taxon>Hexapoda</taxon>
        <taxon>Insecta</taxon>
        <taxon>Pterygota</taxon>
        <taxon>Neoptera</taxon>
        <taxon>Polyneoptera</taxon>
        <taxon>Phasmatodea</taxon>
        <taxon>Verophasmatodea</taxon>
        <taxon>Anareolatae</taxon>
        <taxon>Phasmatidae</taxon>
        <taxon>Eurycanthinae</taxon>
        <taxon>Dryococelus</taxon>
    </lineage>
</organism>
<sequence>MGKGCAVESLFRSAGAVIRGCRHVPGLIRAAVPWHTSSVIHAGRAHRSQPLGGRGGGCDLRPSCNFDRWEARVVQGLDAVRGREVRRGGGEILNTTDKNIGRQLSLALSGEGGPCGSPPTEANRASIPGRVAPGLSHVGIVLDDAAGPRVSSGSPVSPTLQFRRCFIFTSITLIGCQDLAVKSRPNLFTHTHLMRVAGSHLSLPRFLASNAENGCSKRLRDLAVLVVVQVAVISDWLFLSLCMMPSPTGCCGPAKFALLLYIRLNITVVYVKETASFLRWLQHRREVAPFSLNST</sequence>
<proteinExistence type="predicted"/>
<protein>
    <submittedName>
        <fullName evidence="1">Uncharacterized protein</fullName>
    </submittedName>
</protein>
<reference evidence="1 2" key="1">
    <citation type="submission" date="2023-02" db="EMBL/GenBank/DDBJ databases">
        <title>LHISI_Scaffold_Assembly.</title>
        <authorList>
            <person name="Stuart O.P."/>
            <person name="Cleave R."/>
            <person name="Magrath M.J.L."/>
            <person name="Mikheyev A.S."/>
        </authorList>
    </citation>
    <scope>NUCLEOTIDE SEQUENCE [LARGE SCALE GENOMIC DNA]</scope>
    <source>
        <strain evidence="1">Daus_M_001</strain>
        <tissue evidence="1">Leg muscle</tissue>
    </source>
</reference>
<evidence type="ECO:0000313" key="2">
    <source>
        <dbReference type="Proteomes" id="UP001159363"/>
    </source>
</evidence>
<dbReference type="Proteomes" id="UP001159363">
    <property type="component" value="Chromosome 3"/>
</dbReference>
<accession>A0ABQ9HX90</accession>